<dbReference type="STRING" id="387005.A0A183I8H6"/>
<evidence type="ECO:0000313" key="1">
    <source>
        <dbReference type="EMBL" id="VDP26318.1"/>
    </source>
</evidence>
<keyword evidence="2" id="KW-1185">Reference proteome</keyword>
<evidence type="ECO:0000313" key="3">
    <source>
        <dbReference type="WBParaSite" id="OFLC_0001605101-mRNA-1"/>
    </source>
</evidence>
<protein>
    <submittedName>
        <fullName evidence="1 3">Uncharacterized protein</fullName>
    </submittedName>
</protein>
<sequence>MSKEIMDRHGLLEHIRRRILNDEDKANNRKSHSVEKAANKTRKFRITRHKVPPARNTFEDNVLRKAQNIRASIA</sequence>
<dbReference type="EMBL" id="UZAJ01043721">
    <property type="protein sequence ID" value="VDP26318.1"/>
    <property type="molecule type" value="Genomic_DNA"/>
</dbReference>
<proteinExistence type="predicted"/>
<gene>
    <name evidence="1" type="ORF">OFLC_LOCUS16038</name>
</gene>
<name>A0A183I8H6_9BILA</name>
<evidence type="ECO:0000313" key="2">
    <source>
        <dbReference type="Proteomes" id="UP000267606"/>
    </source>
</evidence>
<dbReference type="WBParaSite" id="OFLC_0001605101-mRNA-1">
    <property type="protein sequence ID" value="OFLC_0001605101-mRNA-1"/>
    <property type="gene ID" value="OFLC_0001605101"/>
</dbReference>
<dbReference type="Proteomes" id="UP000267606">
    <property type="component" value="Unassembled WGS sequence"/>
</dbReference>
<organism evidence="3">
    <name type="scientific">Onchocerca flexuosa</name>
    <dbReference type="NCBI Taxonomy" id="387005"/>
    <lineage>
        <taxon>Eukaryota</taxon>
        <taxon>Metazoa</taxon>
        <taxon>Ecdysozoa</taxon>
        <taxon>Nematoda</taxon>
        <taxon>Chromadorea</taxon>
        <taxon>Rhabditida</taxon>
        <taxon>Spirurina</taxon>
        <taxon>Spiruromorpha</taxon>
        <taxon>Filarioidea</taxon>
        <taxon>Onchocercidae</taxon>
        <taxon>Onchocerca</taxon>
    </lineage>
</organism>
<dbReference type="AlphaFoldDB" id="A0A183I8H6"/>
<accession>A0A183I8H6</accession>
<reference evidence="1 2" key="2">
    <citation type="submission" date="2018-11" db="EMBL/GenBank/DDBJ databases">
        <authorList>
            <consortium name="Pathogen Informatics"/>
        </authorList>
    </citation>
    <scope>NUCLEOTIDE SEQUENCE [LARGE SCALE GENOMIC DNA]</scope>
</reference>
<reference evidence="3" key="1">
    <citation type="submission" date="2016-06" db="UniProtKB">
        <authorList>
            <consortium name="WormBaseParasite"/>
        </authorList>
    </citation>
    <scope>IDENTIFICATION</scope>
</reference>